<evidence type="ECO:0000313" key="3">
    <source>
        <dbReference type="Proteomes" id="UP001224775"/>
    </source>
</evidence>
<sequence>MSSKLVKKLLNQTNTQLESNDDTKHQSSSKSRKDAGSRSRTTVTHNITKEEAIQGHIQSILRLDSLVQEHTSTTAQKSFTRRSSDLKLQAKKQRRLKKSGGGASNSRSSSSSFSKQRQQPTFNKDKEKRKKDEEYYSDIARALKKAKKRSKK</sequence>
<comment type="caution">
    <text evidence="2">The sequence shown here is derived from an EMBL/GenBank/DDBJ whole genome shotgun (WGS) entry which is preliminary data.</text>
</comment>
<feature type="compositionally biased region" description="Basic and acidic residues" evidence="1">
    <location>
        <begin position="21"/>
        <end position="37"/>
    </location>
</feature>
<feature type="region of interest" description="Disordered" evidence="1">
    <location>
        <begin position="71"/>
        <end position="137"/>
    </location>
</feature>
<reference evidence="2" key="1">
    <citation type="submission" date="2023-06" db="EMBL/GenBank/DDBJ databases">
        <title>Survivors Of The Sea: Transcriptome response of Skeletonema marinoi to long-term dormancy.</title>
        <authorList>
            <person name="Pinder M.I.M."/>
            <person name="Kourtchenko O."/>
            <person name="Robertson E.K."/>
            <person name="Larsson T."/>
            <person name="Maumus F."/>
            <person name="Osuna-Cruz C.M."/>
            <person name="Vancaester E."/>
            <person name="Stenow R."/>
            <person name="Vandepoele K."/>
            <person name="Ploug H."/>
            <person name="Bruchert V."/>
            <person name="Godhe A."/>
            <person name="Topel M."/>
        </authorList>
    </citation>
    <scope>NUCLEOTIDE SEQUENCE</scope>
    <source>
        <strain evidence="2">R05AC</strain>
    </source>
</reference>
<gene>
    <name evidence="2" type="ORF">QTG54_004612</name>
</gene>
<evidence type="ECO:0000256" key="1">
    <source>
        <dbReference type="SAM" id="MobiDB-lite"/>
    </source>
</evidence>
<feature type="region of interest" description="Disordered" evidence="1">
    <location>
        <begin position="1"/>
        <end position="50"/>
    </location>
</feature>
<dbReference type="Proteomes" id="UP001224775">
    <property type="component" value="Unassembled WGS sequence"/>
</dbReference>
<proteinExistence type="predicted"/>
<feature type="compositionally biased region" description="Basic residues" evidence="1">
    <location>
        <begin position="89"/>
        <end position="98"/>
    </location>
</feature>
<dbReference type="EMBL" id="JATAAI010000006">
    <property type="protein sequence ID" value="KAK1745321.1"/>
    <property type="molecule type" value="Genomic_DNA"/>
</dbReference>
<protein>
    <submittedName>
        <fullName evidence="2">Uncharacterized protein</fullName>
    </submittedName>
</protein>
<evidence type="ECO:0000313" key="2">
    <source>
        <dbReference type="EMBL" id="KAK1745321.1"/>
    </source>
</evidence>
<keyword evidence="3" id="KW-1185">Reference proteome</keyword>
<organism evidence="2 3">
    <name type="scientific">Skeletonema marinoi</name>
    <dbReference type="NCBI Taxonomy" id="267567"/>
    <lineage>
        <taxon>Eukaryota</taxon>
        <taxon>Sar</taxon>
        <taxon>Stramenopiles</taxon>
        <taxon>Ochrophyta</taxon>
        <taxon>Bacillariophyta</taxon>
        <taxon>Coscinodiscophyceae</taxon>
        <taxon>Thalassiosirophycidae</taxon>
        <taxon>Thalassiosirales</taxon>
        <taxon>Skeletonemataceae</taxon>
        <taxon>Skeletonema</taxon>
        <taxon>Skeletonema marinoi-dohrnii complex</taxon>
    </lineage>
</organism>
<feature type="compositionally biased region" description="Basic and acidic residues" evidence="1">
    <location>
        <begin position="123"/>
        <end position="134"/>
    </location>
</feature>
<accession>A0AAD8YHK7</accession>
<dbReference type="AlphaFoldDB" id="A0AAD8YHK7"/>
<name>A0AAD8YHK7_9STRA</name>
<feature type="compositionally biased region" description="Low complexity" evidence="1">
    <location>
        <begin position="104"/>
        <end position="115"/>
    </location>
</feature>